<dbReference type="Pfam" id="PF01256">
    <property type="entry name" value="Carb_kinase"/>
    <property type="match status" value="1"/>
</dbReference>
<comment type="cofactor">
    <cofactor evidence="11">
        <name>Mg(2+)</name>
        <dbReference type="ChEBI" id="CHEBI:18420"/>
    </cofactor>
</comment>
<organism evidence="16 17">
    <name type="scientific">Corynebacterium bovis DSM 20582 = CIP 54.80</name>
    <dbReference type="NCBI Taxonomy" id="927655"/>
    <lineage>
        <taxon>Bacteria</taxon>
        <taxon>Bacillati</taxon>
        <taxon>Actinomycetota</taxon>
        <taxon>Actinomycetes</taxon>
        <taxon>Mycobacteriales</taxon>
        <taxon>Corynebacteriaceae</taxon>
        <taxon>Corynebacterium</taxon>
    </lineage>
</organism>
<dbReference type="HAMAP" id="MF_01965">
    <property type="entry name" value="NADHX_dehydratase"/>
    <property type="match status" value="1"/>
</dbReference>
<protein>
    <recommendedName>
        <fullName evidence="11 12">Multifunctional fusion protein</fullName>
    </recommendedName>
    <domain>
        <recommendedName>
            <fullName evidence="11">ADP-dependent (S)-NAD(P)H-hydrate dehydratase</fullName>
            <ecNumber evidence="11">4.2.1.136</ecNumber>
        </recommendedName>
        <alternativeName>
            <fullName evidence="11">ADP-dependent NAD(P)HX dehydratase</fullName>
        </alternativeName>
    </domain>
    <domain>
        <recommendedName>
            <fullName evidence="12">NAD(P)H-hydrate epimerase</fullName>
            <ecNumber evidence="12">5.1.99.6</ecNumber>
        </recommendedName>
        <alternativeName>
            <fullName evidence="12">NAD(P)HX epimerase</fullName>
        </alternativeName>
    </domain>
</protein>
<dbReference type="PANTHER" id="PTHR12592:SF0">
    <property type="entry name" value="ATP-DEPENDENT (S)-NAD(P)H-HYDRATE DEHYDRATASE"/>
    <property type="match status" value="1"/>
</dbReference>
<feature type="binding site" evidence="11">
    <location>
        <position position="496"/>
    </location>
    <ligand>
        <name>AMP</name>
        <dbReference type="ChEBI" id="CHEBI:456215"/>
    </ligand>
</feature>
<dbReference type="InterPro" id="IPR029056">
    <property type="entry name" value="Ribokinase-like"/>
</dbReference>
<dbReference type="RefSeq" id="WP_232625807.1">
    <property type="nucleotide sequence ID" value="NZ_CP047187.1"/>
</dbReference>
<comment type="subunit">
    <text evidence="11">Homotetramer.</text>
</comment>
<keyword evidence="5 11" id="KW-0521">NADP</keyword>
<dbReference type="AlphaFoldDB" id="A0A8H9Y8U1"/>
<evidence type="ECO:0000256" key="10">
    <source>
        <dbReference type="ARBA" id="ARBA00049209"/>
    </source>
</evidence>
<comment type="similarity">
    <text evidence="1">In the N-terminal section; belongs to the NnrE/AIBP family.</text>
</comment>
<feature type="binding site" evidence="12">
    <location>
        <position position="94"/>
    </location>
    <ligand>
        <name>K(+)</name>
        <dbReference type="ChEBI" id="CHEBI:29103"/>
    </ligand>
</feature>
<name>A0A8H9Y8U1_9CORY</name>
<comment type="function">
    <text evidence="11">Catalyzes the dehydration of the S-form of NAD(P)HX at the expense of ADP, which is converted to AMP. Together with NAD(P)HX epimerase, which catalyzes the epimerization of the S- and R-forms, the enzyme allows the repair of both epimers of NAD(P)HX, a damaged form of NAD(P)H that is a result of enzymatic or heat-dependent hydration.</text>
</comment>
<feature type="binding site" evidence="11">
    <location>
        <position position="380"/>
    </location>
    <ligand>
        <name>(6S)-NADPHX</name>
        <dbReference type="ChEBI" id="CHEBI:64076"/>
    </ligand>
</feature>
<feature type="binding site" evidence="12">
    <location>
        <position position="193"/>
    </location>
    <ligand>
        <name>K(+)</name>
        <dbReference type="ChEBI" id="CHEBI:29103"/>
    </ligand>
</feature>
<evidence type="ECO:0000256" key="6">
    <source>
        <dbReference type="ARBA" id="ARBA00023027"/>
    </source>
</evidence>
<evidence type="ECO:0000256" key="9">
    <source>
        <dbReference type="ARBA" id="ARBA00048238"/>
    </source>
</evidence>
<dbReference type="GO" id="GO:0046872">
    <property type="term" value="F:metal ion binding"/>
    <property type="evidence" value="ECO:0007669"/>
    <property type="project" value="UniProtKB-KW"/>
</dbReference>
<comment type="caution">
    <text evidence="12">Lacks conserved residue(s) required for the propagation of feature annotation.</text>
</comment>
<keyword evidence="6 11" id="KW-0520">NAD</keyword>
<dbReference type="Gene3D" id="3.40.1190.20">
    <property type="match status" value="1"/>
</dbReference>
<dbReference type="Pfam" id="PF03853">
    <property type="entry name" value="YjeF_N"/>
    <property type="match status" value="1"/>
</dbReference>
<dbReference type="HAMAP" id="MF_01966">
    <property type="entry name" value="NADHX_epimerase"/>
    <property type="match status" value="1"/>
</dbReference>
<feature type="binding site" evidence="12">
    <location>
        <position position="162"/>
    </location>
    <ligand>
        <name>K(+)</name>
        <dbReference type="ChEBI" id="CHEBI:29103"/>
    </ligand>
</feature>
<reference evidence="16" key="1">
    <citation type="submission" date="2020-08" db="EMBL/GenBank/DDBJ databases">
        <title>Sequencing the genomes of 1000 actinobacteria strains.</title>
        <authorList>
            <person name="Klenk H.-P."/>
        </authorList>
    </citation>
    <scope>NUCLEOTIDE SEQUENCE</scope>
    <source>
        <strain evidence="16">DSM 20582</strain>
    </source>
</reference>
<evidence type="ECO:0000259" key="14">
    <source>
        <dbReference type="PROSITE" id="PS51383"/>
    </source>
</evidence>
<evidence type="ECO:0000256" key="4">
    <source>
        <dbReference type="ARBA" id="ARBA00022840"/>
    </source>
</evidence>
<feature type="binding site" evidence="12">
    <location>
        <position position="190"/>
    </location>
    <ligand>
        <name>(6S)-NADPHX</name>
        <dbReference type="ChEBI" id="CHEBI:64076"/>
    </ligand>
</feature>
<feature type="binding site" evidence="12">
    <location>
        <begin position="93"/>
        <end position="97"/>
    </location>
    <ligand>
        <name>(6S)-NADPHX</name>
        <dbReference type="ChEBI" id="CHEBI:64076"/>
    </ligand>
</feature>
<evidence type="ECO:0000256" key="5">
    <source>
        <dbReference type="ARBA" id="ARBA00022857"/>
    </source>
</evidence>
<evidence type="ECO:0000313" key="17">
    <source>
        <dbReference type="Proteomes" id="UP000612712"/>
    </source>
</evidence>
<dbReference type="InterPro" id="IPR000631">
    <property type="entry name" value="CARKD"/>
</dbReference>
<dbReference type="InterPro" id="IPR004443">
    <property type="entry name" value="YjeF_N_dom"/>
</dbReference>
<evidence type="ECO:0000256" key="7">
    <source>
        <dbReference type="ARBA" id="ARBA00023239"/>
    </source>
</evidence>
<evidence type="ECO:0000259" key="15">
    <source>
        <dbReference type="PROSITE" id="PS51385"/>
    </source>
</evidence>
<comment type="cofactor">
    <cofactor evidence="12">
        <name>K(+)</name>
        <dbReference type="ChEBI" id="CHEBI:29103"/>
    </cofactor>
    <text evidence="12">Binds 1 potassium ion per subunit.</text>
</comment>
<comment type="similarity">
    <text evidence="11">Belongs to the NnrD/CARKD family.</text>
</comment>
<accession>A0A8H9Y8U1</accession>
<feature type="region of interest" description="Disordered" evidence="13">
    <location>
        <begin position="1"/>
        <end position="22"/>
    </location>
</feature>
<feature type="domain" description="YjeF N-terminal" evidence="15">
    <location>
        <begin position="32"/>
        <end position="244"/>
    </location>
</feature>
<feature type="binding site" evidence="11">
    <location>
        <position position="327"/>
    </location>
    <ligand>
        <name>(6S)-NADPHX</name>
        <dbReference type="ChEBI" id="CHEBI:64076"/>
    </ligand>
</feature>
<dbReference type="Gene3D" id="3.40.50.10260">
    <property type="entry name" value="YjeF N-terminal domain"/>
    <property type="match status" value="1"/>
</dbReference>
<evidence type="ECO:0000256" key="3">
    <source>
        <dbReference type="ARBA" id="ARBA00022741"/>
    </source>
</evidence>
<dbReference type="PANTHER" id="PTHR12592">
    <property type="entry name" value="ATP-DEPENDENT (S)-NAD(P)H-HYDRATE DEHYDRATASE FAMILY MEMBER"/>
    <property type="match status" value="1"/>
</dbReference>
<dbReference type="GO" id="GO:0046496">
    <property type="term" value="P:nicotinamide nucleotide metabolic process"/>
    <property type="evidence" value="ECO:0007669"/>
    <property type="project" value="UniProtKB-UniRule"/>
</dbReference>
<dbReference type="CDD" id="cd01171">
    <property type="entry name" value="YXKO-related"/>
    <property type="match status" value="1"/>
</dbReference>
<comment type="caution">
    <text evidence="16">The sequence shown here is derived from an EMBL/GenBank/DDBJ whole genome shotgun (WGS) entry which is preliminary data.</text>
</comment>
<feature type="region of interest" description="Disordered" evidence="13">
    <location>
        <begin position="257"/>
        <end position="281"/>
    </location>
</feature>
<evidence type="ECO:0000256" key="8">
    <source>
        <dbReference type="ARBA" id="ARBA00025153"/>
    </source>
</evidence>
<keyword evidence="12" id="KW-0413">Isomerase</keyword>
<comment type="catalytic activity">
    <reaction evidence="10 11">
        <text>(6S)-NADPHX + ADP = AMP + phosphate + NADPH + H(+)</text>
        <dbReference type="Rhea" id="RHEA:32235"/>
        <dbReference type="ChEBI" id="CHEBI:15378"/>
        <dbReference type="ChEBI" id="CHEBI:43474"/>
        <dbReference type="ChEBI" id="CHEBI:57783"/>
        <dbReference type="ChEBI" id="CHEBI:64076"/>
        <dbReference type="ChEBI" id="CHEBI:456215"/>
        <dbReference type="ChEBI" id="CHEBI:456216"/>
        <dbReference type="EC" id="4.2.1.136"/>
    </reaction>
</comment>
<dbReference type="PROSITE" id="PS51383">
    <property type="entry name" value="YJEF_C_3"/>
    <property type="match status" value="1"/>
</dbReference>
<feature type="binding site" evidence="11">
    <location>
        <position position="497"/>
    </location>
    <ligand>
        <name>(6S)-NADPHX</name>
        <dbReference type="ChEBI" id="CHEBI:64076"/>
    </ligand>
</feature>
<comment type="catalytic activity">
    <reaction evidence="9 11">
        <text>(6S)-NADHX + ADP = AMP + phosphate + NADH + H(+)</text>
        <dbReference type="Rhea" id="RHEA:32223"/>
        <dbReference type="ChEBI" id="CHEBI:15378"/>
        <dbReference type="ChEBI" id="CHEBI:43474"/>
        <dbReference type="ChEBI" id="CHEBI:57945"/>
        <dbReference type="ChEBI" id="CHEBI:64074"/>
        <dbReference type="ChEBI" id="CHEBI:456215"/>
        <dbReference type="ChEBI" id="CHEBI:456216"/>
        <dbReference type="EC" id="4.2.1.136"/>
    </reaction>
</comment>
<feature type="domain" description="YjeF C-terminal" evidence="14">
    <location>
        <begin position="292"/>
        <end position="587"/>
    </location>
</feature>
<feature type="binding site" evidence="12">
    <location>
        <begin position="166"/>
        <end position="172"/>
    </location>
    <ligand>
        <name>(6S)-NADPHX</name>
        <dbReference type="ChEBI" id="CHEBI:64076"/>
    </ligand>
</feature>
<dbReference type="Proteomes" id="UP000612712">
    <property type="component" value="Unassembled WGS sequence"/>
</dbReference>
<dbReference type="GO" id="GO:0110051">
    <property type="term" value="P:metabolite repair"/>
    <property type="evidence" value="ECO:0007669"/>
    <property type="project" value="TreeGrafter"/>
</dbReference>
<keyword evidence="16" id="KW-0808">Transferase</keyword>
<feature type="binding site" evidence="11">
    <location>
        <begin position="468"/>
        <end position="472"/>
    </location>
    <ligand>
        <name>AMP</name>
        <dbReference type="ChEBI" id="CHEBI:456215"/>
    </ligand>
</feature>
<comment type="function">
    <text evidence="8">Bifunctional enzyme that catalyzes the epimerization of the S- and R-forms of NAD(P)HX and the dehydration of the S-form of NAD(P)HX at the expense of ADP, which is converted to AMP. This allows the repair of both epimers of NAD(P)HX, a damaged form of NAD(P)H that is a result of enzymatic or heat-dependent hydration.</text>
</comment>
<evidence type="ECO:0000256" key="1">
    <source>
        <dbReference type="ARBA" id="ARBA00006001"/>
    </source>
</evidence>
<comment type="catalytic activity">
    <reaction evidence="12">
        <text>(6R)-NADHX = (6S)-NADHX</text>
        <dbReference type="Rhea" id="RHEA:32215"/>
        <dbReference type="ChEBI" id="CHEBI:64074"/>
        <dbReference type="ChEBI" id="CHEBI:64075"/>
        <dbReference type="EC" id="5.1.99.6"/>
    </reaction>
</comment>
<dbReference type="EC" id="5.1.99.6" evidence="12"/>
<comment type="similarity">
    <text evidence="12">Belongs to the NnrE/AIBP family.</text>
</comment>
<feature type="compositionally biased region" description="Gly residues" evidence="13">
    <location>
        <begin position="268"/>
        <end position="278"/>
    </location>
</feature>
<dbReference type="GO" id="GO:0005524">
    <property type="term" value="F:ATP binding"/>
    <property type="evidence" value="ECO:0007669"/>
    <property type="project" value="UniProtKB-KW"/>
</dbReference>
<comment type="similarity">
    <text evidence="2">In the C-terminal section; belongs to the NnrD/CARKD family.</text>
</comment>
<dbReference type="GO" id="GO:0052856">
    <property type="term" value="F:NAD(P)HX epimerase activity"/>
    <property type="evidence" value="ECO:0007669"/>
    <property type="project" value="UniProtKB-UniRule"/>
</dbReference>
<gene>
    <name evidence="12" type="primary">nnrE</name>
    <name evidence="11" type="synonym">nnrD</name>
    <name evidence="16" type="ORF">FHU32_000812</name>
</gene>
<comment type="catalytic activity">
    <reaction evidence="12">
        <text>(6R)-NADPHX = (6S)-NADPHX</text>
        <dbReference type="Rhea" id="RHEA:32227"/>
        <dbReference type="ChEBI" id="CHEBI:64076"/>
        <dbReference type="ChEBI" id="CHEBI:64077"/>
        <dbReference type="EC" id="5.1.99.6"/>
    </reaction>
</comment>
<keyword evidence="3 11" id="KW-0547">Nucleotide-binding</keyword>
<evidence type="ECO:0000256" key="11">
    <source>
        <dbReference type="HAMAP-Rule" id="MF_01965"/>
    </source>
</evidence>
<evidence type="ECO:0000256" key="2">
    <source>
        <dbReference type="ARBA" id="ARBA00009524"/>
    </source>
</evidence>
<sequence length="595" mass="58565">MTVDMPGAGEGRRRGTTAPSAVNGPVYSVAAVRAAEEPLLRGAGGPPEDGLMRRAARAVAEVALAVLPTPASGGADADPTVPSGVLVLAGPGGNGGDALYAAATLADAGHPVTAVAVGRDGATHPRATAAARAAGVRVAAAADILPTADDTARPPRFALVIDGIAGIGHARPLDDDAAALAALGPVLAVDVPSGVDADTGHAPGAHVTAAVTVTFGVRRVAHVTSDACGRVLVADIGLAPGLAAVADEHRPVATALSGWEPRPTWPGPAGGPGSGPAGGPSAFVVDPAVVPPERRAPVVDIRPGATSDKYSGGVVGVLAGSAAYPGAGVLATTGAVRATPSMVRYVGSGRDEIVRALPEVVAVSGLDDCGRVQAWVVGPGRGTGQAEREELAALLDRPEPLVVDADALTLLAGDADLRRALTDRDAPTVLTPHAGEFARLAPDLPVDGDRLGAARALARRLGVIVLLKGRFTVVTDGTDTTVVDSGTSWSATPGSGDVLSGILGALVAGAAGAADTSDVSDDTAGDNAAASDDTAADRLTAAVRDRVVDGVRVHAVAAALSATHPEGEGPTSASLIAASVPRAWAWLHADPGAPA</sequence>
<evidence type="ECO:0000313" key="16">
    <source>
        <dbReference type="EMBL" id="MBB3115596.1"/>
    </source>
</evidence>
<keyword evidence="16" id="KW-0418">Kinase</keyword>
<evidence type="ECO:0000256" key="12">
    <source>
        <dbReference type="HAMAP-Rule" id="MF_01966"/>
    </source>
</evidence>
<dbReference type="SUPFAM" id="SSF64153">
    <property type="entry name" value="YjeF N-terminal domain-like"/>
    <property type="match status" value="1"/>
</dbReference>
<dbReference type="EC" id="4.2.1.136" evidence="11"/>
<dbReference type="SUPFAM" id="SSF53613">
    <property type="entry name" value="Ribokinase-like"/>
    <property type="match status" value="1"/>
</dbReference>
<dbReference type="GO" id="GO:0052855">
    <property type="term" value="F:ADP-dependent NAD(P)H-hydrate dehydratase activity"/>
    <property type="evidence" value="ECO:0007669"/>
    <property type="project" value="UniProtKB-UniRule"/>
</dbReference>
<keyword evidence="4 11" id="KW-0067">ATP-binding</keyword>
<proteinExistence type="inferred from homology"/>
<feature type="binding site" evidence="11">
    <location>
        <position position="433"/>
    </location>
    <ligand>
        <name>(6S)-NADPHX</name>
        <dbReference type="ChEBI" id="CHEBI:64076"/>
    </ligand>
</feature>
<evidence type="ECO:0000256" key="13">
    <source>
        <dbReference type="SAM" id="MobiDB-lite"/>
    </source>
</evidence>
<dbReference type="EMBL" id="JACHWT010000003">
    <property type="protein sequence ID" value="MBB3115596.1"/>
    <property type="molecule type" value="Genomic_DNA"/>
</dbReference>
<dbReference type="GO" id="GO:0016301">
    <property type="term" value="F:kinase activity"/>
    <property type="evidence" value="ECO:0007669"/>
    <property type="project" value="UniProtKB-KW"/>
</dbReference>
<keyword evidence="12" id="KW-0630">Potassium</keyword>
<dbReference type="PROSITE" id="PS51385">
    <property type="entry name" value="YJEF_N"/>
    <property type="match status" value="1"/>
</dbReference>
<keyword evidence="12" id="KW-0479">Metal-binding</keyword>
<keyword evidence="7 11" id="KW-0456">Lyase</keyword>
<comment type="function">
    <text evidence="12">Catalyzes the epimerization of the S- and R-forms of NAD(P)HX, a damaged form of NAD(P)H that is a result of enzymatic or heat-dependent hydration. This is a prerequisite for the S-specific NAD(P)H-hydrate dehydratase to allow the repair of both epimers of NAD(P)HX.</text>
</comment>
<dbReference type="InterPro" id="IPR036652">
    <property type="entry name" value="YjeF_N_dom_sf"/>
</dbReference>